<feature type="domain" description="PRC-barrel" evidence="1">
    <location>
        <begin position="2"/>
        <end position="76"/>
    </location>
</feature>
<dbReference type="InterPro" id="IPR014238">
    <property type="entry name" value="Spore_YlmC/YmxH"/>
</dbReference>
<dbReference type="PANTHER" id="PTHR40061:SF1">
    <property type="entry name" value="SPORULATION PROTEIN YLMC-RELATED"/>
    <property type="match status" value="1"/>
</dbReference>
<dbReference type="Proteomes" id="UP000019426">
    <property type="component" value="Chromosome M2/40_rep1"/>
</dbReference>
<dbReference type="SUPFAM" id="SSF50346">
    <property type="entry name" value="PRC-barrel domain"/>
    <property type="match status" value="1"/>
</dbReference>
<dbReference type="Gene3D" id="2.30.30.240">
    <property type="entry name" value="PRC-barrel domain"/>
    <property type="match status" value="1"/>
</dbReference>
<dbReference type="PANTHER" id="PTHR40061">
    <property type="entry name" value="SPORULATION PROTEIN YLMC-RELATED"/>
    <property type="match status" value="1"/>
</dbReference>
<evidence type="ECO:0000313" key="2">
    <source>
        <dbReference type="EMBL" id="CDM69103.1"/>
    </source>
</evidence>
<dbReference type="STRING" id="1216932.CM240_1945"/>
<dbReference type="eggNOG" id="COG1873">
    <property type="taxonomic scope" value="Bacteria"/>
</dbReference>
<dbReference type="Pfam" id="PF05239">
    <property type="entry name" value="PRC"/>
    <property type="match status" value="1"/>
</dbReference>
<name>W6RXE7_9CLOT</name>
<dbReference type="HOGENOM" id="CLU_161336_1_0_9"/>
<sequence length="84" mass="9480">MGKVNLSYLRELEVIELNSGVRLGKVEDLIIDTEMHKVVSILVSKPKGLFKINDCLEVPWNKIKRIGSDVIIIDGVEYIEKAIT</sequence>
<evidence type="ECO:0000313" key="3">
    <source>
        <dbReference type="Proteomes" id="UP000019426"/>
    </source>
</evidence>
<dbReference type="AlphaFoldDB" id="W6RXE7"/>
<dbReference type="EMBL" id="HG917868">
    <property type="protein sequence ID" value="CDM69103.1"/>
    <property type="molecule type" value="Genomic_DNA"/>
</dbReference>
<organism evidence="2 3">
    <name type="scientific">Clostridium bornimense</name>
    <dbReference type="NCBI Taxonomy" id="1216932"/>
    <lineage>
        <taxon>Bacteria</taxon>
        <taxon>Bacillati</taxon>
        <taxon>Bacillota</taxon>
        <taxon>Clostridia</taxon>
        <taxon>Eubacteriales</taxon>
        <taxon>Clostridiaceae</taxon>
        <taxon>Clostridium</taxon>
    </lineage>
</organism>
<dbReference type="PATRIC" id="fig|1216932.3.peg.1944"/>
<accession>W6RXE7</accession>
<reference evidence="2 3" key="1">
    <citation type="submission" date="2013-11" db="EMBL/GenBank/DDBJ databases">
        <title>Complete genome sequence of Clostridum sp. M2/40.</title>
        <authorList>
            <person name="Wibberg D."/>
            <person name="Puehler A."/>
            <person name="Schlueter A."/>
        </authorList>
    </citation>
    <scope>NUCLEOTIDE SEQUENCE [LARGE SCALE GENOMIC DNA]</scope>
    <source>
        <strain evidence="3">M2/40</strain>
    </source>
</reference>
<dbReference type="KEGG" id="clt:CM240_1945"/>
<proteinExistence type="predicted"/>
<keyword evidence="3" id="KW-1185">Reference proteome</keyword>
<protein>
    <recommendedName>
        <fullName evidence="1">PRC-barrel domain-containing protein</fullName>
    </recommendedName>
</protein>
<dbReference type="InterPro" id="IPR027275">
    <property type="entry name" value="PRC-brl_dom"/>
</dbReference>
<evidence type="ECO:0000259" key="1">
    <source>
        <dbReference type="Pfam" id="PF05239"/>
    </source>
</evidence>
<dbReference type="InterPro" id="IPR011033">
    <property type="entry name" value="PRC_barrel-like_sf"/>
</dbReference>
<dbReference type="RefSeq" id="WP_044038818.1">
    <property type="nucleotide sequence ID" value="NZ_HG917868.1"/>
</dbReference>
<dbReference type="NCBIfam" id="TIGR02888">
    <property type="entry name" value="spore_YlmC_YmxH"/>
    <property type="match status" value="1"/>
</dbReference>
<gene>
    <name evidence="2" type="ORF">CM240_1945</name>
</gene>